<name>A0ABQ9VLK5_SAGOE</name>
<dbReference type="Proteomes" id="UP001266305">
    <property type="component" value="Unassembled WGS sequence"/>
</dbReference>
<organism evidence="2 3">
    <name type="scientific">Saguinus oedipus</name>
    <name type="common">Cotton-top tamarin</name>
    <name type="synonym">Oedipomidas oedipus</name>
    <dbReference type="NCBI Taxonomy" id="9490"/>
    <lineage>
        <taxon>Eukaryota</taxon>
        <taxon>Metazoa</taxon>
        <taxon>Chordata</taxon>
        <taxon>Craniata</taxon>
        <taxon>Vertebrata</taxon>
        <taxon>Euteleostomi</taxon>
        <taxon>Mammalia</taxon>
        <taxon>Eutheria</taxon>
        <taxon>Euarchontoglires</taxon>
        <taxon>Primates</taxon>
        <taxon>Haplorrhini</taxon>
        <taxon>Platyrrhini</taxon>
        <taxon>Cebidae</taxon>
        <taxon>Callitrichinae</taxon>
        <taxon>Saguinus</taxon>
    </lineage>
</organism>
<sequence>MGEFDVTRAEGLKFYGMLYVKFPTLEMDTWRVLWYPHGEGRLGPVHGSWGMERNAESSAKQKLGLASWQRASTTLSSQPSITADSLPTLWPNTQQQEGLSDAVSKPWVLTSPLGGLDCSSWNADSLEFWLCNVGHQLASWLVSGNHTKWDLCVGFGHWLLKFGLIRESEKRSSSHPSVKRQTPPAAGESQLLLP</sequence>
<comment type="caution">
    <text evidence="2">The sequence shown here is derived from an EMBL/GenBank/DDBJ whole genome shotgun (WGS) entry which is preliminary data.</text>
</comment>
<accession>A0ABQ9VLK5</accession>
<protein>
    <submittedName>
        <fullName evidence="2">Uncharacterized protein</fullName>
    </submittedName>
</protein>
<dbReference type="EMBL" id="JASSZA010000005">
    <property type="protein sequence ID" value="KAK2110261.1"/>
    <property type="molecule type" value="Genomic_DNA"/>
</dbReference>
<gene>
    <name evidence="2" type="ORF">P7K49_010007</name>
</gene>
<reference evidence="2 3" key="1">
    <citation type="submission" date="2023-05" db="EMBL/GenBank/DDBJ databases">
        <title>B98-5 Cell Line De Novo Hybrid Assembly: An Optical Mapping Approach.</title>
        <authorList>
            <person name="Kananen K."/>
            <person name="Auerbach J.A."/>
            <person name="Kautto E."/>
            <person name="Blachly J.S."/>
        </authorList>
    </citation>
    <scope>NUCLEOTIDE SEQUENCE [LARGE SCALE GENOMIC DNA]</scope>
    <source>
        <strain evidence="2">B95-8</strain>
        <tissue evidence="2">Cell line</tissue>
    </source>
</reference>
<proteinExistence type="predicted"/>
<evidence type="ECO:0000313" key="3">
    <source>
        <dbReference type="Proteomes" id="UP001266305"/>
    </source>
</evidence>
<evidence type="ECO:0000256" key="1">
    <source>
        <dbReference type="SAM" id="MobiDB-lite"/>
    </source>
</evidence>
<keyword evidence="3" id="KW-1185">Reference proteome</keyword>
<feature type="region of interest" description="Disordered" evidence="1">
    <location>
        <begin position="171"/>
        <end position="194"/>
    </location>
</feature>
<evidence type="ECO:0000313" key="2">
    <source>
        <dbReference type="EMBL" id="KAK2110261.1"/>
    </source>
</evidence>